<dbReference type="Proteomes" id="UP001056120">
    <property type="component" value="Linkage Group LG10"/>
</dbReference>
<protein>
    <submittedName>
        <fullName evidence="1">Uncharacterized protein</fullName>
    </submittedName>
</protein>
<proteinExistence type="predicted"/>
<evidence type="ECO:0000313" key="2">
    <source>
        <dbReference type="Proteomes" id="UP001056120"/>
    </source>
</evidence>
<keyword evidence="2" id="KW-1185">Reference proteome</keyword>
<sequence length="852" mass="94353">MDLIRIRPVGTAISTRLPRCGPAHFEIAGSLRTGLHGLLPSLLLGLFPAGPSITLLDHSIWPCWAAEICSILGLFNWTSLSGLEMALFLSLLMDLIRIGPVGTAISTRLPRCGPAHFEIAGSLRTGLHGLLPSLLLGMFSAGPSITLLDHSTWPCWAAEICSILGLVNWTSLSGLEMALEGKLDELRTKSAYDDLRIITPEVLLYARGKIVSRDGFGRALCVKIIGASNGKSWVHIFEGTLSTLFWTVESEISFGIVSPGLGPLWFLPGRDGGDGTKCTRATTKKSDERVDTIMGGWGGYFGDNKAREWMWQLMLLPVLVVDYFFGWIKVLCLHGRCDMQLIRYNGNKGGGWFEGMRLEKGNEVPPRQLVIQRIRGRSKHVNKEKPFELKFFEPPDPGDSKPVEEEMKDVGAETPSLAGMLTTDKVTMNMEYAGDSILNNILIQSSCDDVLIEGEEQEVSSDQSTKHRSFTDMTSDKGVIPAYVGGEKENEGPTGPTTNKFNFGTGKGKEIHVADKGKLKIFNNPGLRKIKEKEARLLEIAKNINATSENNKLINSIMGLKRSRITRFFARMNEAGHVMIDENMIENGTEGGDPTPVPITLRQTSYANKVTGQEDTPGEDLHTNPTIAKPRNQEEKGRQGIFKPSGTMGNDSAKGMQRNGHPNVTVTETSNRFMLLDEEGNELEGDMGTVSKDTREDISLVESNARWARKQERNLNISYSQTLNQDQRIEAKRYVIQKQLPDPEILGVWPKQQLNYFKQLCHLYEYGEGFRWASYVREEELDSDDANAAIHSQYCEEVDSESNATATFLKDDNLNQYQAPSEGMTIVEGVDQVQMDMDIVQAGNIGLEINGA</sequence>
<gene>
    <name evidence="1" type="ORF">L1987_32365</name>
</gene>
<dbReference type="EMBL" id="CM042027">
    <property type="protein sequence ID" value="KAI3804191.1"/>
    <property type="molecule type" value="Genomic_DNA"/>
</dbReference>
<comment type="caution">
    <text evidence="1">The sequence shown here is derived from an EMBL/GenBank/DDBJ whole genome shotgun (WGS) entry which is preliminary data.</text>
</comment>
<accession>A0ACB9I9N2</accession>
<reference evidence="2" key="1">
    <citation type="journal article" date="2022" name="Mol. Ecol. Resour.">
        <title>The genomes of chicory, endive, great burdock and yacon provide insights into Asteraceae palaeo-polyploidization history and plant inulin production.</title>
        <authorList>
            <person name="Fan W."/>
            <person name="Wang S."/>
            <person name="Wang H."/>
            <person name="Wang A."/>
            <person name="Jiang F."/>
            <person name="Liu H."/>
            <person name="Zhao H."/>
            <person name="Xu D."/>
            <person name="Zhang Y."/>
        </authorList>
    </citation>
    <scope>NUCLEOTIDE SEQUENCE [LARGE SCALE GENOMIC DNA]</scope>
    <source>
        <strain evidence="2">cv. Yunnan</strain>
    </source>
</reference>
<evidence type="ECO:0000313" key="1">
    <source>
        <dbReference type="EMBL" id="KAI3804191.1"/>
    </source>
</evidence>
<name>A0ACB9I9N2_9ASTR</name>
<organism evidence="1 2">
    <name type="scientific">Smallanthus sonchifolius</name>
    <dbReference type="NCBI Taxonomy" id="185202"/>
    <lineage>
        <taxon>Eukaryota</taxon>
        <taxon>Viridiplantae</taxon>
        <taxon>Streptophyta</taxon>
        <taxon>Embryophyta</taxon>
        <taxon>Tracheophyta</taxon>
        <taxon>Spermatophyta</taxon>
        <taxon>Magnoliopsida</taxon>
        <taxon>eudicotyledons</taxon>
        <taxon>Gunneridae</taxon>
        <taxon>Pentapetalae</taxon>
        <taxon>asterids</taxon>
        <taxon>campanulids</taxon>
        <taxon>Asterales</taxon>
        <taxon>Asteraceae</taxon>
        <taxon>Asteroideae</taxon>
        <taxon>Heliantheae alliance</taxon>
        <taxon>Millerieae</taxon>
        <taxon>Smallanthus</taxon>
    </lineage>
</organism>
<reference evidence="1 2" key="2">
    <citation type="journal article" date="2022" name="Mol. Ecol. Resour.">
        <title>The genomes of chicory, endive, great burdock and yacon provide insights into Asteraceae paleo-polyploidization history and plant inulin production.</title>
        <authorList>
            <person name="Fan W."/>
            <person name="Wang S."/>
            <person name="Wang H."/>
            <person name="Wang A."/>
            <person name="Jiang F."/>
            <person name="Liu H."/>
            <person name="Zhao H."/>
            <person name="Xu D."/>
            <person name="Zhang Y."/>
        </authorList>
    </citation>
    <scope>NUCLEOTIDE SEQUENCE [LARGE SCALE GENOMIC DNA]</scope>
    <source>
        <strain evidence="2">cv. Yunnan</strain>
        <tissue evidence="1">Leaves</tissue>
    </source>
</reference>